<comment type="catalytic activity">
    <reaction evidence="9">
        <text>L-seryl-[protein] + ATP = O-phospho-L-seryl-[protein] + ADP + H(+)</text>
        <dbReference type="Rhea" id="RHEA:17989"/>
        <dbReference type="Rhea" id="RHEA-COMP:9863"/>
        <dbReference type="Rhea" id="RHEA-COMP:11604"/>
        <dbReference type="ChEBI" id="CHEBI:15378"/>
        <dbReference type="ChEBI" id="CHEBI:29999"/>
        <dbReference type="ChEBI" id="CHEBI:30616"/>
        <dbReference type="ChEBI" id="CHEBI:83421"/>
        <dbReference type="ChEBI" id="CHEBI:456216"/>
        <dbReference type="EC" id="2.7.11.1"/>
    </reaction>
</comment>
<evidence type="ECO:0000313" key="12">
    <source>
        <dbReference type="Proteomes" id="UP000323067"/>
    </source>
</evidence>
<dbReference type="EC" id="2.7.11.1" evidence="3"/>
<dbReference type="PROSITE" id="PS00109">
    <property type="entry name" value="PROTEIN_KINASE_TYR"/>
    <property type="match status" value="1"/>
</dbReference>
<comment type="catalytic activity">
    <reaction evidence="8">
        <text>L-threonyl-[protein] + ATP = O-phospho-L-threonyl-[protein] + ADP + H(+)</text>
        <dbReference type="Rhea" id="RHEA:46608"/>
        <dbReference type="Rhea" id="RHEA-COMP:11060"/>
        <dbReference type="Rhea" id="RHEA-COMP:11605"/>
        <dbReference type="ChEBI" id="CHEBI:15378"/>
        <dbReference type="ChEBI" id="CHEBI:30013"/>
        <dbReference type="ChEBI" id="CHEBI:30616"/>
        <dbReference type="ChEBI" id="CHEBI:61977"/>
        <dbReference type="ChEBI" id="CHEBI:456216"/>
        <dbReference type="EC" id="2.7.11.1"/>
    </reaction>
</comment>
<dbReference type="InterPro" id="IPR008266">
    <property type="entry name" value="Tyr_kinase_AS"/>
</dbReference>
<evidence type="ECO:0000256" key="4">
    <source>
        <dbReference type="ARBA" id="ARBA00013948"/>
    </source>
</evidence>
<dbReference type="OrthoDB" id="1668230at2759"/>
<comment type="function">
    <text evidence="1">Component of the EKC/KEOPS complex that is required for the formation of a threonylcarbamoyl group on adenosine at position 37 (t(6)A37) in tRNAs that read codons beginning with adenine. The complex is probably involved in the transfer of the threonylcarbamoyl moiety of threonylcarbamoyl-AMP (TC-AMP) to the N6 group of A37. BUD32 has ATPase activity in the context of the EKC/KEOPS complex and likely plays a supporting role to the catalytic subunit KAE1. The EKC/KEOPS complex also promotes both telomere uncapping and telomere elongation. The complex is required for efficient recruitment of transcriptional coactivators.</text>
</comment>
<dbReference type="AlphaFoldDB" id="A0A2H4SSR9"/>
<organism evidence="11 12">
    <name type="scientific">Cordyceps militaris</name>
    <name type="common">Caterpillar fungus</name>
    <name type="synonym">Clavaria militaris</name>
    <dbReference type="NCBI Taxonomy" id="73501"/>
    <lineage>
        <taxon>Eukaryota</taxon>
        <taxon>Fungi</taxon>
        <taxon>Dikarya</taxon>
        <taxon>Ascomycota</taxon>
        <taxon>Pezizomycotina</taxon>
        <taxon>Sordariomycetes</taxon>
        <taxon>Hypocreomycetidae</taxon>
        <taxon>Hypocreales</taxon>
        <taxon>Cordycipitaceae</taxon>
        <taxon>Cordyceps</taxon>
    </lineage>
</organism>
<dbReference type="EMBL" id="CP023326">
    <property type="protein sequence ID" value="ATY66154.1"/>
    <property type="molecule type" value="Genomic_DNA"/>
</dbReference>
<dbReference type="PROSITE" id="PS50011">
    <property type="entry name" value="PROTEIN_KINASE_DOM"/>
    <property type="match status" value="1"/>
</dbReference>
<keyword evidence="11" id="KW-0418">Kinase</keyword>
<evidence type="ECO:0000256" key="1">
    <source>
        <dbReference type="ARBA" id="ARBA00003747"/>
    </source>
</evidence>
<dbReference type="SUPFAM" id="SSF56112">
    <property type="entry name" value="Protein kinase-like (PK-like)"/>
    <property type="match status" value="1"/>
</dbReference>
<evidence type="ECO:0000256" key="5">
    <source>
        <dbReference type="ARBA" id="ARBA00019973"/>
    </source>
</evidence>
<dbReference type="InterPro" id="IPR011009">
    <property type="entry name" value="Kinase-like_dom_sf"/>
</dbReference>
<dbReference type="InterPro" id="IPR000719">
    <property type="entry name" value="Prot_kinase_dom"/>
</dbReference>
<evidence type="ECO:0000313" key="11">
    <source>
        <dbReference type="EMBL" id="ATY66154.1"/>
    </source>
</evidence>
<evidence type="ECO:0000256" key="9">
    <source>
        <dbReference type="ARBA" id="ARBA00048679"/>
    </source>
</evidence>
<dbReference type="VEuPathDB" id="FungiDB:CCM_00321"/>
<name>A0A2H4SSR9_CORMI</name>
<dbReference type="GO" id="GO:0005524">
    <property type="term" value="F:ATP binding"/>
    <property type="evidence" value="ECO:0007669"/>
    <property type="project" value="InterPro"/>
</dbReference>
<reference evidence="11 12" key="1">
    <citation type="journal article" date="2017" name="BMC Genomics">
        <title>Chromosome level assembly and secondary metabolite potential of the parasitic fungus Cordyceps militaris.</title>
        <authorList>
            <person name="Kramer G.J."/>
            <person name="Nodwell J.R."/>
        </authorList>
    </citation>
    <scope>NUCLEOTIDE SEQUENCE [LARGE SCALE GENOMIC DNA]</scope>
    <source>
        <strain evidence="11 12">ATCC 34164</strain>
    </source>
</reference>
<dbReference type="Proteomes" id="UP000323067">
    <property type="component" value="Chromosome iii"/>
</dbReference>
<evidence type="ECO:0000259" key="10">
    <source>
        <dbReference type="PROSITE" id="PS50011"/>
    </source>
</evidence>
<dbReference type="Pfam" id="PF00069">
    <property type="entry name" value="Pkinase"/>
    <property type="match status" value="1"/>
</dbReference>
<proteinExistence type="predicted"/>
<dbReference type="Gene3D" id="1.10.510.10">
    <property type="entry name" value="Transferase(Phosphotransferase) domain 1"/>
    <property type="match status" value="1"/>
</dbReference>
<dbReference type="GO" id="GO:0004674">
    <property type="term" value="F:protein serine/threonine kinase activity"/>
    <property type="evidence" value="ECO:0007669"/>
    <property type="project" value="UniProtKB-EC"/>
</dbReference>
<evidence type="ECO:0000256" key="8">
    <source>
        <dbReference type="ARBA" id="ARBA00047899"/>
    </source>
</evidence>
<evidence type="ECO:0000256" key="7">
    <source>
        <dbReference type="ARBA" id="ARBA00033194"/>
    </source>
</evidence>
<keyword evidence="11" id="KW-0808">Transferase</keyword>
<dbReference type="PANTHER" id="PTHR44329">
    <property type="entry name" value="SERINE/THREONINE-PROTEIN KINASE TNNI3K-RELATED"/>
    <property type="match status" value="1"/>
</dbReference>
<dbReference type="VEuPathDB" id="FungiDB:A9K55_001788"/>
<dbReference type="InterPro" id="IPR051681">
    <property type="entry name" value="Ser/Thr_Kinases-Pseudokinases"/>
</dbReference>
<evidence type="ECO:0000256" key="2">
    <source>
        <dbReference type="ARBA" id="ARBA00011534"/>
    </source>
</evidence>
<accession>A0A2H4SSR9</accession>
<sequence length="292" mass="33278">MAQSAPSPHICPRVLTYRRRQGPWRRHLLPTLPEHAFVIPDTVPHGDIYFYTKGEYVGTGATSFVDRLESGDIIKYPKPNPYCPEKENAYRQQMETEAKAYQRIGNNARVPRLIHWDASACSLVLEYLANGDLRSYLDRYNQTVTSDQRQLWMRHAAEALAAVHSAGIIHCDVTPRNFMLNEALELHIADFAGSSVAGSSPTNTTSARFQRPGWSWDPTYADDLFALGSVFYFIQTGHEPYHDITEEEVRDRFKSAVFPEVSMLQYSNIIHWCWTGKWDNAQQIVNALAIAK</sequence>
<evidence type="ECO:0000256" key="3">
    <source>
        <dbReference type="ARBA" id="ARBA00012513"/>
    </source>
</evidence>
<evidence type="ECO:0000256" key="6">
    <source>
        <dbReference type="ARBA" id="ARBA00030980"/>
    </source>
</evidence>
<dbReference type="PANTHER" id="PTHR44329:SF214">
    <property type="entry name" value="PROTEIN KINASE DOMAIN-CONTAINING PROTEIN"/>
    <property type="match status" value="1"/>
</dbReference>
<feature type="domain" description="Protein kinase" evidence="10">
    <location>
        <begin position="51"/>
        <end position="292"/>
    </location>
</feature>
<comment type="subunit">
    <text evidence="2">Component of the EKC/KEOPS complex composed of at least BUD32, CGI121, GON7, KAE1 and PCC1; the whole complex dimerizes.</text>
</comment>
<gene>
    <name evidence="11" type="ORF">A9K55_001788</name>
</gene>
<protein>
    <recommendedName>
        <fullName evidence="5">EKC/KEOPS complex subunit BUD32</fullName>
        <ecNumber evidence="3">2.7.11.1</ecNumber>
    </recommendedName>
    <alternativeName>
        <fullName evidence="6 7">Atypical Serine/threonine protein kinase BUD32</fullName>
    </alternativeName>
    <alternativeName>
        <fullName evidence="4">EKC/KEOPS complex subunit bud32</fullName>
    </alternativeName>
</protein>